<name>A0A1J4N477_9ACTN</name>
<dbReference type="AlphaFoldDB" id="A0A1J4N477"/>
<evidence type="ECO:0000313" key="2">
    <source>
        <dbReference type="Proteomes" id="UP000033772"/>
    </source>
</evidence>
<gene>
    <name evidence="1" type="ORF">UG56_018380</name>
</gene>
<accession>A0A1J4N477</accession>
<sequence>MIMEDEWTAEGIYPEDNWSLSPRDSKDQETWVRNECARLAPRWDDPSTAQALVEDTLNSVFPLADAAGTLATMVHWPLSVPVSSRIRVILATGEPYAPEEWRQAGFDIDEYPGAEMGPGLKCLATRDEEIHRVLYHLSTAVFAFTAPSGSVLVIVESGERRVFEMTLAQMPLILSNLRVTQPNGEPFVSEAVPGITRSDADEWELSSNA</sequence>
<reference evidence="1" key="1">
    <citation type="submission" date="2016-10" db="EMBL/GenBank/DDBJ databases">
        <title>Draft Genome Sequence of Nocardioides luteus Strain BAFB, an Alkane-Degrading Bacterium Isolated from JP-7 Polluted Soil.</title>
        <authorList>
            <person name="Brown L."/>
            <person name="Ruiz O.N."/>
            <person name="Gunasekera T."/>
        </authorList>
    </citation>
    <scope>NUCLEOTIDE SEQUENCE [LARGE SCALE GENOMIC DNA]</scope>
    <source>
        <strain evidence="1">BAFB</strain>
    </source>
</reference>
<proteinExistence type="predicted"/>
<dbReference type="EMBL" id="JZDQ02000026">
    <property type="protein sequence ID" value="OIJ25376.1"/>
    <property type="molecule type" value="Genomic_DNA"/>
</dbReference>
<dbReference type="Proteomes" id="UP000033772">
    <property type="component" value="Unassembled WGS sequence"/>
</dbReference>
<comment type="caution">
    <text evidence="1">The sequence shown here is derived from an EMBL/GenBank/DDBJ whole genome shotgun (WGS) entry which is preliminary data.</text>
</comment>
<organism evidence="1 2">
    <name type="scientific">Nocardioides luteus</name>
    <dbReference type="NCBI Taxonomy" id="1844"/>
    <lineage>
        <taxon>Bacteria</taxon>
        <taxon>Bacillati</taxon>
        <taxon>Actinomycetota</taxon>
        <taxon>Actinomycetes</taxon>
        <taxon>Propionibacteriales</taxon>
        <taxon>Nocardioidaceae</taxon>
        <taxon>Nocardioides</taxon>
    </lineage>
</organism>
<evidence type="ECO:0000313" key="1">
    <source>
        <dbReference type="EMBL" id="OIJ25376.1"/>
    </source>
</evidence>
<dbReference type="STRING" id="1844.UG56_018380"/>
<keyword evidence="2" id="KW-1185">Reference proteome</keyword>
<protein>
    <submittedName>
        <fullName evidence="1">Uncharacterized protein</fullName>
    </submittedName>
</protein>